<dbReference type="Pfam" id="PF01965">
    <property type="entry name" value="DJ-1_PfpI"/>
    <property type="match status" value="1"/>
</dbReference>
<dbReference type="CDD" id="cd03134">
    <property type="entry name" value="GATase1_PfpI_like"/>
    <property type="match status" value="1"/>
</dbReference>
<dbReference type="Gene3D" id="3.40.50.880">
    <property type="match status" value="1"/>
</dbReference>
<dbReference type="AlphaFoldDB" id="A0A918EP52"/>
<dbReference type="InterPro" id="IPR002818">
    <property type="entry name" value="DJ-1/PfpI"/>
</dbReference>
<dbReference type="PROSITE" id="PS51276">
    <property type="entry name" value="PEPTIDASE_C56_PFPI"/>
    <property type="match status" value="1"/>
</dbReference>
<dbReference type="Proteomes" id="UP000620156">
    <property type="component" value="Unassembled WGS sequence"/>
</dbReference>
<dbReference type="NCBIfam" id="TIGR01382">
    <property type="entry name" value="PfpI"/>
    <property type="match status" value="1"/>
</dbReference>
<protein>
    <submittedName>
        <fullName evidence="3">Glutamine amidotransferase</fullName>
    </submittedName>
</protein>
<comment type="similarity">
    <text evidence="1">Belongs to the peptidase C56 family.</text>
</comment>
<keyword evidence="3" id="KW-0315">Glutamine amidotransferase</keyword>
<dbReference type="PANTHER" id="PTHR42733:SF12">
    <property type="entry name" value="PROTEINASE"/>
    <property type="match status" value="1"/>
</dbReference>
<keyword evidence="4" id="KW-1185">Reference proteome</keyword>
<proteinExistence type="inferred from homology"/>
<evidence type="ECO:0000256" key="1">
    <source>
        <dbReference type="ARBA" id="ARBA00008542"/>
    </source>
</evidence>
<dbReference type="InterPro" id="IPR006286">
    <property type="entry name" value="C56_PfpI-like"/>
</dbReference>
<evidence type="ECO:0000313" key="3">
    <source>
        <dbReference type="EMBL" id="GGQ47669.1"/>
    </source>
</evidence>
<evidence type="ECO:0000259" key="2">
    <source>
        <dbReference type="Pfam" id="PF01965"/>
    </source>
</evidence>
<name>A0A918EP52_9ACTN</name>
<gene>
    <name evidence="3" type="ORF">GCM10010145_15950</name>
</gene>
<reference evidence="3" key="2">
    <citation type="submission" date="2020-09" db="EMBL/GenBank/DDBJ databases">
        <authorList>
            <person name="Sun Q."/>
            <person name="Ohkuma M."/>
        </authorList>
    </citation>
    <scope>NUCLEOTIDE SEQUENCE</scope>
    <source>
        <strain evidence="3">JCM 3131</strain>
    </source>
</reference>
<reference evidence="3" key="1">
    <citation type="journal article" date="2014" name="Int. J. Syst. Evol. Microbiol.">
        <title>Complete genome sequence of Corynebacterium casei LMG S-19264T (=DSM 44701T), isolated from a smear-ripened cheese.</title>
        <authorList>
            <consortium name="US DOE Joint Genome Institute (JGI-PGF)"/>
            <person name="Walter F."/>
            <person name="Albersmeier A."/>
            <person name="Kalinowski J."/>
            <person name="Ruckert C."/>
        </authorList>
    </citation>
    <scope>NUCLEOTIDE SEQUENCE</scope>
    <source>
        <strain evidence="3">JCM 3131</strain>
    </source>
</reference>
<feature type="domain" description="DJ-1/PfpI" evidence="2">
    <location>
        <begin position="1"/>
        <end position="172"/>
    </location>
</feature>
<comment type="caution">
    <text evidence="3">The sequence shown here is derived from an EMBL/GenBank/DDBJ whole genome shotgun (WGS) entry which is preliminary data.</text>
</comment>
<evidence type="ECO:0000313" key="4">
    <source>
        <dbReference type="Proteomes" id="UP000620156"/>
    </source>
</evidence>
<dbReference type="EMBL" id="BMQK01000002">
    <property type="protein sequence ID" value="GGQ47669.1"/>
    <property type="molecule type" value="Genomic_DNA"/>
</dbReference>
<dbReference type="SUPFAM" id="SSF52317">
    <property type="entry name" value="Class I glutamine amidotransferase-like"/>
    <property type="match status" value="1"/>
</dbReference>
<dbReference type="RefSeq" id="WP_189215946.1">
    <property type="nucleotide sequence ID" value="NZ_BMQK01000002.1"/>
</dbReference>
<dbReference type="PANTHER" id="PTHR42733">
    <property type="entry name" value="DJ-1 PROTEIN"/>
    <property type="match status" value="1"/>
</dbReference>
<dbReference type="InterPro" id="IPR029062">
    <property type="entry name" value="Class_I_gatase-like"/>
</dbReference>
<accession>A0A918EP52</accession>
<organism evidence="3 4">
    <name type="scientific">Streptomyces ruber</name>
    <dbReference type="NCBI Taxonomy" id="83378"/>
    <lineage>
        <taxon>Bacteria</taxon>
        <taxon>Bacillati</taxon>
        <taxon>Actinomycetota</taxon>
        <taxon>Actinomycetes</taxon>
        <taxon>Kitasatosporales</taxon>
        <taxon>Streptomycetaceae</taxon>
        <taxon>Streptomyces</taxon>
    </lineage>
</organism>
<sequence length="184" mass="19904">MRIAFLTAPEGVEQVELTEPWKAVADAGHEPVLVSTQSGEVQGFDHLDKADTFRVDQVVAEASAGDFDGLVLPGGVANPDALRTDEKAVAFVRDFFDQGLPVAAICHAPWTLIEADVVRGRTLTSWPSLRTDLRNAGAEWVDEQVKICEGGPNKLVTSRKPDDLKAFCDSLLSVFGEEASRRNG</sequence>